<feature type="non-terminal residue" evidence="1">
    <location>
        <position position="1"/>
    </location>
</feature>
<name>A0A7J9MLW8_GOSSC</name>
<keyword evidence="2" id="KW-1185">Reference proteome</keyword>
<evidence type="ECO:0000313" key="2">
    <source>
        <dbReference type="Proteomes" id="UP000593576"/>
    </source>
</evidence>
<organism evidence="1 2">
    <name type="scientific">Gossypium schwendimanii</name>
    <name type="common">Cotton</name>
    <dbReference type="NCBI Taxonomy" id="34291"/>
    <lineage>
        <taxon>Eukaryota</taxon>
        <taxon>Viridiplantae</taxon>
        <taxon>Streptophyta</taxon>
        <taxon>Embryophyta</taxon>
        <taxon>Tracheophyta</taxon>
        <taxon>Spermatophyta</taxon>
        <taxon>Magnoliopsida</taxon>
        <taxon>eudicotyledons</taxon>
        <taxon>Gunneridae</taxon>
        <taxon>Pentapetalae</taxon>
        <taxon>rosids</taxon>
        <taxon>malvids</taxon>
        <taxon>Malvales</taxon>
        <taxon>Malvaceae</taxon>
        <taxon>Malvoideae</taxon>
        <taxon>Gossypium</taxon>
    </lineage>
</organism>
<evidence type="ECO:0000313" key="1">
    <source>
        <dbReference type="EMBL" id="MBA0871726.1"/>
    </source>
</evidence>
<dbReference type="AlphaFoldDB" id="A0A7J9MLW8"/>
<gene>
    <name evidence="1" type="ORF">Goshw_029374</name>
</gene>
<dbReference type="EMBL" id="JABFAF010000011">
    <property type="protein sequence ID" value="MBA0871726.1"/>
    <property type="molecule type" value="Genomic_DNA"/>
</dbReference>
<protein>
    <submittedName>
        <fullName evidence="1">Uncharacterized protein</fullName>
    </submittedName>
</protein>
<dbReference type="OrthoDB" id="2272416at2759"/>
<reference evidence="1 2" key="1">
    <citation type="journal article" date="2019" name="Genome Biol. Evol.">
        <title>Insights into the evolution of the New World diploid cottons (Gossypium, subgenus Houzingenia) based on genome sequencing.</title>
        <authorList>
            <person name="Grover C.E."/>
            <person name="Arick M.A. 2nd"/>
            <person name="Thrash A."/>
            <person name="Conover J.L."/>
            <person name="Sanders W.S."/>
            <person name="Peterson D.G."/>
            <person name="Frelichowski J.E."/>
            <person name="Scheffler J.A."/>
            <person name="Scheffler B.E."/>
            <person name="Wendel J.F."/>
        </authorList>
    </citation>
    <scope>NUCLEOTIDE SEQUENCE [LARGE SCALE GENOMIC DNA]</scope>
    <source>
        <strain evidence="1">1</strain>
        <tissue evidence="1">Leaf</tissue>
    </source>
</reference>
<sequence>MVSISRPLVDKIRKYGVEEFCGKVEDDLEKVEFWLENTIRVFKKLSYPSSDCLKCAIALLKDEAYQWWNTLIVVRYLDKKWQEFLELKLGRIKLGPSRLTYKVEEEEVEGIM</sequence>
<proteinExistence type="predicted"/>
<dbReference type="Proteomes" id="UP000593576">
    <property type="component" value="Unassembled WGS sequence"/>
</dbReference>
<accession>A0A7J9MLW8</accession>
<comment type="caution">
    <text evidence="1">The sequence shown here is derived from an EMBL/GenBank/DDBJ whole genome shotgun (WGS) entry which is preliminary data.</text>
</comment>